<evidence type="ECO:0000256" key="1">
    <source>
        <dbReference type="SAM" id="MobiDB-lite"/>
    </source>
</evidence>
<dbReference type="PANTHER" id="PTHR13275:SF4">
    <property type="entry name" value="VACUOLAR PROTEIN SORTING-ASSOCIATED PROTEIN 72 HOMOLOG"/>
    <property type="match status" value="1"/>
</dbReference>
<feature type="region of interest" description="Disordered" evidence="1">
    <location>
        <begin position="71"/>
        <end position="96"/>
    </location>
</feature>
<accession>A0AAW0UA95</accession>
<dbReference type="GO" id="GO:0005634">
    <property type="term" value="C:nucleus"/>
    <property type="evidence" value="ECO:0007669"/>
    <property type="project" value="TreeGrafter"/>
</dbReference>
<keyword evidence="4" id="KW-1185">Reference proteome</keyword>
<dbReference type="InterPro" id="IPR046757">
    <property type="entry name" value="YL1_N"/>
</dbReference>
<evidence type="ECO:0000259" key="2">
    <source>
        <dbReference type="Pfam" id="PF05764"/>
    </source>
</evidence>
<dbReference type="Pfam" id="PF05764">
    <property type="entry name" value="YL1"/>
    <property type="match status" value="1"/>
</dbReference>
<dbReference type="Proteomes" id="UP001487740">
    <property type="component" value="Unassembled WGS sequence"/>
</dbReference>
<gene>
    <name evidence="3" type="ORF">O3P69_005474</name>
</gene>
<sequence length="243" mass="28119">MAAGRERRNNAGTKMSRLLEEEEEDDFYKTTYGGFMEEADDVDYQSEVEQDDEFQTWRRMLREGKKKGGRLITKAYKEPKSVTKTKSTSSSSAPVVKKVKEKKVVSKKPAVFDLTALEKKGIRKSTQMKSAETVKRQRERAEVEKKRAMKKKDVVPSLPRLTQEELLEEAKITEEANLKSLEKYELAELDRKKPKVVRRGFTGSFIRYQSTTMPLIQEVDAPAPRHPPPCQTPLLKWMWCRQT</sequence>
<comment type="caution">
    <text evidence="3">The sequence shown here is derived from an EMBL/GenBank/DDBJ whole genome shotgun (WGS) entry which is preliminary data.</text>
</comment>
<evidence type="ECO:0000313" key="3">
    <source>
        <dbReference type="EMBL" id="KAK8396446.1"/>
    </source>
</evidence>
<dbReference type="PANTHER" id="PTHR13275">
    <property type="entry name" value="YL-1 PROTEIN TRANSCRIPTION FACTOR-LIKE 1"/>
    <property type="match status" value="1"/>
</dbReference>
<proteinExistence type="predicted"/>
<organism evidence="3 4">
    <name type="scientific">Scylla paramamosain</name>
    <name type="common">Mud crab</name>
    <dbReference type="NCBI Taxonomy" id="85552"/>
    <lineage>
        <taxon>Eukaryota</taxon>
        <taxon>Metazoa</taxon>
        <taxon>Ecdysozoa</taxon>
        <taxon>Arthropoda</taxon>
        <taxon>Crustacea</taxon>
        <taxon>Multicrustacea</taxon>
        <taxon>Malacostraca</taxon>
        <taxon>Eumalacostraca</taxon>
        <taxon>Eucarida</taxon>
        <taxon>Decapoda</taxon>
        <taxon>Pleocyemata</taxon>
        <taxon>Brachyura</taxon>
        <taxon>Eubrachyura</taxon>
        <taxon>Portunoidea</taxon>
        <taxon>Portunidae</taxon>
        <taxon>Portuninae</taxon>
        <taxon>Scylla</taxon>
    </lineage>
</organism>
<name>A0AAW0UA95_SCYPA</name>
<feature type="compositionally biased region" description="Basic and acidic residues" evidence="1">
    <location>
        <begin position="132"/>
        <end position="154"/>
    </location>
</feature>
<evidence type="ECO:0000313" key="4">
    <source>
        <dbReference type="Proteomes" id="UP001487740"/>
    </source>
</evidence>
<dbReference type="EMBL" id="JARAKH010000016">
    <property type="protein sequence ID" value="KAK8396446.1"/>
    <property type="molecule type" value="Genomic_DNA"/>
</dbReference>
<feature type="region of interest" description="Disordered" evidence="1">
    <location>
        <begin position="1"/>
        <end position="21"/>
    </location>
</feature>
<dbReference type="AlphaFoldDB" id="A0AAW0UA95"/>
<protein>
    <recommendedName>
        <fullName evidence="2">Vps72/YL1 N-terminal domain-containing protein</fullName>
    </recommendedName>
</protein>
<feature type="compositionally biased region" description="Low complexity" evidence="1">
    <location>
        <begin position="82"/>
        <end position="96"/>
    </location>
</feature>
<reference evidence="3 4" key="1">
    <citation type="submission" date="2023-03" db="EMBL/GenBank/DDBJ databases">
        <title>High-quality genome of Scylla paramamosain provides insights in environmental adaptation.</title>
        <authorList>
            <person name="Zhang L."/>
        </authorList>
    </citation>
    <scope>NUCLEOTIDE SEQUENCE [LARGE SCALE GENOMIC DNA]</scope>
    <source>
        <strain evidence="3">LZ_2023a</strain>
        <tissue evidence="3">Muscle</tissue>
    </source>
</reference>
<feature type="region of interest" description="Disordered" evidence="1">
    <location>
        <begin position="123"/>
        <end position="156"/>
    </location>
</feature>
<feature type="domain" description="Vps72/YL1 N-terminal" evidence="2">
    <location>
        <begin position="5"/>
        <end position="210"/>
    </location>
</feature>